<name>A0ABW2MMP9_9ACTN</name>
<dbReference type="Proteomes" id="UP001596509">
    <property type="component" value="Unassembled WGS sequence"/>
</dbReference>
<keyword evidence="2" id="KW-1185">Reference proteome</keyword>
<evidence type="ECO:0000313" key="2">
    <source>
        <dbReference type="Proteomes" id="UP001596509"/>
    </source>
</evidence>
<accession>A0ABW2MMP9</accession>
<dbReference type="RefSeq" id="WP_249626645.1">
    <property type="nucleotide sequence ID" value="NZ_JBHTCK010000010.1"/>
</dbReference>
<organism evidence="1 2">
    <name type="scientific">Streptomyces caviscabies</name>
    <dbReference type="NCBI Taxonomy" id="90079"/>
    <lineage>
        <taxon>Bacteria</taxon>
        <taxon>Bacillati</taxon>
        <taxon>Actinomycetota</taxon>
        <taxon>Actinomycetes</taxon>
        <taxon>Kitasatosporales</taxon>
        <taxon>Streptomycetaceae</taxon>
        <taxon>Streptomyces</taxon>
    </lineage>
</organism>
<dbReference type="EMBL" id="JBHTCK010000010">
    <property type="protein sequence ID" value="MFC7355061.1"/>
    <property type="molecule type" value="Genomic_DNA"/>
</dbReference>
<reference evidence="2" key="1">
    <citation type="journal article" date="2019" name="Int. J. Syst. Evol. Microbiol.">
        <title>The Global Catalogue of Microorganisms (GCM) 10K type strain sequencing project: providing services to taxonomists for standard genome sequencing and annotation.</title>
        <authorList>
            <consortium name="The Broad Institute Genomics Platform"/>
            <consortium name="The Broad Institute Genome Sequencing Center for Infectious Disease"/>
            <person name="Wu L."/>
            <person name="Ma J."/>
        </authorList>
    </citation>
    <scope>NUCLEOTIDE SEQUENCE [LARGE SCALE GENOMIC DNA]</scope>
    <source>
        <strain evidence="2">ICMP 19430</strain>
    </source>
</reference>
<gene>
    <name evidence="1" type="ORF">ACFQW9_30850</name>
</gene>
<protein>
    <submittedName>
        <fullName evidence="1">Uncharacterized protein</fullName>
    </submittedName>
</protein>
<evidence type="ECO:0000313" key="1">
    <source>
        <dbReference type="EMBL" id="MFC7355061.1"/>
    </source>
</evidence>
<proteinExistence type="predicted"/>
<comment type="caution">
    <text evidence="1">The sequence shown here is derived from an EMBL/GenBank/DDBJ whole genome shotgun (WGS) entry which is preliminary data.</text>
</comment>
<sequence>MNIEPLLDALGLQGDAARALADDLSAQIEELHGRLQEAETYLEHLAITRKTVTALADRLPTVPPDLPEHPDYPRILGVFNEATGSLRARDVCEVLDHELLPKNIKGTRAKLKRLVKLGVLTEVDVGSFTRRQQPTEHRDQ</sequence>